<feature type="transmembrane region" description="Helical" evidence="6">
    <location>
        <begin position="89"/>
        <end position="116"/>
    </location>
</feature>
<comment type="subcellular location">
    <subcellularLocation>
        <location evidence="1 6">Cell membrane</location>
        <topology evidence="1 6">Multi-pass membrane protein</topology>
    </subcellularLocation>
</comment>
<comment type="caution">
    <text evidence="7">The sequence shown here is derived from an EMBL/GenBank/DDBJ whole genome shotgun (WGS) entry which is preliminary data.</text>
</comment>
<proteinExistence type="inferred from homology"/>
<accession>B7AW30</accession>
<dbReference type="GO" id="GO:0046677">
    <property type="term" value="P:response to antibiotic"/>
    <property type="evidence" value="ECO:0007669"/>
    <property type="project" value="UniProtKB-KW"/>
</dbReference>
<protein>
    <recommendedName>
        <fullName evidence="6">Phosphatidylglycerol lysyltransferase</fullName>
        <ecNumber evidence="6">2.3.2.3</ecNumber>
    </recommendedName>
    <alternativeName>
        <fullName evidence="6">Lysylphosphatidylglycerol synthase</fullName>
    </alternativeName>
</protein>
<dbReference type="AlphaFoldDB" id="B7AW30"/>
<dbReference type="HOGENOM" id="CLU_039146_2_0_9"/>
<evidence type="ECO:0000256" key="5">
    <source>
        <dbReference type="ARBA" id="ARBA00023136"/>
    </source>
</evidence>
<evidence type="ECO:0000313" key="8">
    <source>
        <dbReference type="Proteomes" id="UP000003136"/>
    </source>
</evidence>
<dbReference type="EMBL" id="ABVQ01000037">
    <property type="protein sequence ID" value="EEC56421.1"/>
    <property type="molecule type" value="Genomic_DNA"/>
</dbReference>
<comment type="function">
    <text evidence="6">Catalyzes the transfer of a lysyl group from L-lysyl-tRNA(Lys) to membrane-bound phosphatidylglycerol (PG), which produces lysylphosphatidylglycerol (LPG), a major component of the bacterial membrane with a positive net charge. LPG synthesis contributes to bacterial virulence as it is involved in the resistance mechanism against cationic antimicrobial peptides (CAMP) produces by the host's immune system (defensins, cathelicidins) and by the competing microorganisms.</text>
</comment>
<keyword evidence="6" id="KW-0046">Antibiotic resistance</keyword>
<organism evidence="7 8">
    <name type="scientific">[Bacteroides] pectinophilus ATCC 43243</name>
    <dbReference type="NCBI Taxonomy" id="483218"/>
    <lineage>
        <taxon>Bacteria</taxon>
        <taxon>Bacillati</taxon>
        <taxon>Bacillota</taxon>
        <taxon>Clostridia</taxon>
        <taxon>Eubacteriales</taxon>
    </lineage>
</organism>
<dbReference type="EC" id="2.3.2.3" evidence="6"/>
<evidence type="ECO:0000256" key="1">
    <source>
        <dbReference type="ARBA" id="ARBA00004651"/>
    </source>
</evidence>
<dbReference type="Pfam" id="PF03706">
    <property type="entry name" value="LPG_synthase_TM"/>
    <property type="match status" value="1"/>
</dbReference>
<evidence type="ECO:0000256" key="3">
    <source>
        <dbReference type="ARBA" id="ARBA00022692"/>
    </source>
</evidence>
<comment type="similarity">
    <text evidence="6">Belongs to the LPG synthase family.</text>
</comment>
<keyword evidence="6" id="KW-0808">Transferase</keyword>
<dbReference type="PANTHER" id="PTHR39087:SF2">
    <property type="entry name" value="UPF0104 MEMBRANE PROTEIN MJ1595"/>
    <property type="match status" value="1"/>
</dbReference>
<keyword evidence="6" id="KW-0443">Lipid metabolism</keyword>
<keyword evidence="8" id="KW-1185">Reference proteome</keyword>
<dbReference type="GO" id="GO:0005886">
    <property type="term" value="C:plasma membrane"/>
    <property type="evidence" value="ECO:0007669"/>
    <property type="project" value="UniProtKB-SubCell"/>
</dbReference>
<reference evidence="7 8" key="1">
    <citation type="submission" date="2008-11" db="EMBL/GenBank/DDBJ databases">
        <title>Draft genome sequence of Bacteroides pectinophilus (ATCC 43243).</title>
        <authorList>
            <person name="Sudarsanam P."/>
            <person name="Ley R."/>
            <person name="Guruge J."/>
            <person name="Turnbaugh P.J."/>
            <person name="Mahowald M."/>
            <person name="Liep D."/>
            <person name="Gordon J."/>
        </authorList>
    </citation>
    <scope>NUCLEOTIDE SEQUENCE [LARGE SCALE GENOMIC DNA]</scope>
    <source>
        <strain evidence="7 8">ATCC 43243</strain>
    </source>
</reference>
<keyword evidence="4 6" id="KW-1133">Transmembrane helix</keyword>
<evidence type="ECO:0000256" key="6">
    <source>
        <dbReference type="RuleBase" id="RU363042"/>
    </source>
</evidence>
<name>B7AW30_9FIRM</name>
<gene>
    <name evidence="6" type="primary">mprF</name>
    <name evidence="7" type="ORF">BACPEC_02930</name>
</gene>
<dbReference type="eggNOG" id="COG0392">
    <property type="taxonomic scope" value="Bacteria"/>
</dbReference>
<dbReference type="STRING" id="483218.BACPEC_02930"/>
<keyword evidence="5 6" id="KW-0472">Membrane</keyword>
<dbReference type="InterPro" id="IPR022791">
    <property type="entry name" value="L-PG_synthase/AglD"/>
</dbReference>
<dbReference type="GO" id="GO:0006629">
    <property type="term" value="P:lipid metabolic process"/>
    <property type="evidence" value="ECO:0007669"/>
    <property type="project" value="UniProtKB-KW"/>
</dbReference>
<reference evidence="7 8" key="2">
    <citation type="submission" date="2008-11" db="EMBL/GenBank/DDBJ databases">
        <authorList>
            <person name="Fulton L."/>
            <person name="Clifton S."/>
            <person name="Fulton B."/>
            <person name="Xu J."/>
            <person name="Minx P."/>
            <person name="Pepin K.H."/>
            <person name="Johnson M."/>
            <person name="Bhonagiri V."/>
            <person name="Nash W.E."/>
            <person name="Mardis E.R."/>
            <person name="Wilson R.K."/>
        </authorList>
    </citation>
    <scope>NUCLEOTIDE SEQUENCE [LARGE SCALE GENOMIC DNA]</scope>
    <source>
        <strain evidence="7 8">ATCC 43243</strain>
    </source>
</reference>
<keyword evidence="2" id="KW-1003">Cell membrane</keyword>
<comment type="catalytic activity">
    <reaction evidence="6">
        <text>L-lysyl-tRNA(Lys) + a 1,2-diacyl-sn-glycero-3-phospho-(1'-sn-glycerol) = a 1,2-diacyl-sn-glycero-3-phospho-1'-(3'-O-L-lysyl)-sn-glycerol + tRNA(Lys)</text>
        <dbReference type="Rhea" id="RHEA:10668"/>
        <dbReference type="Rhea" id="RHEA-COMP:9696"/>
        <dbReference type="Rhea" id="RHEA-COMP:9697"/>
        <dbReference type="ChEBI" id="CHEBI:64716"/>
        <dbReference type="ChEBI" id="CHEBI:75792"/>
        <dbReference type="ChEBI" id="CHEBI:78442"/>
        <dbReference type="ChEBI" id="CHEBI:78529"/>
        <dbReference type="EC" id="2.3.2.3"/>
    </reaction>
</comment>
<sequence>MNKDPGNNGKRPELTNRKTLLVYAALIVLLVFAIVMNREFFVKMTHELREMSIAGIITVCVCGILYRVIDGVVLCQMGHKYSAEFTLPKAVITALCGSFFRVSTLGSGMAVSKIYYMKRDGIEIGNGMGICFLQTIFFKLSILVMGVVAIVCSTVSRAAFANSKIFVIIDIAANVLLVAAMVTIAVNKRLTEFLFRLGKKICARFPKAMAFLERAGYEVDLLQNESAVTMKDKKLCIILLAESVLMQALWYITPCIAVIGDGVALTDVFAMIAIANMLAGVIPMPSGFGSVDVFFVLMYVQAGTSVTAALAMVVYRFATTFVPFFAGAPAVFAYIRRERH</sequence>
<feature type="transmembrane region" description="Helical" evidence="6">
    <location>
        <begin position="20"/>
        <end position="36"/>
    </location>
</feature>
<feature type="transmembrane region" description="Helical" evidence="6">
    <location>
        <begin position="136"/>
        <end position="159"/>
    </location>
</feature>
<feature type="transmembrane region" description="Helical" evidence="6">
    <location>
        <begin position="165"/>
        <end position="186"/>
    </location>
</feature>
<keyword evidence="3 6" id="KW-0812">Transmembrane</keyword>
<evidence type="ECO:0000256" key="2">
    <source>
        <dbReference type="ARBA" id="ARBA00022475"/>
    </source>
</evidence>
<dbReference type="Proteomes" id="UP000003136">
    <property type="component" value="Unassembled WGS sequence"/>
</dbReference>
<feature type="transmembrane region" description="Helical" evidence="6">
    <location>
        <begin position="317"/>
        <end position="335"/>
    </location>
</feature>
<feature type="transmembrane region" description="Helical" evidence="6">
    <location>
        <begin position="48"/>
        <end position="69"/>
    </location>
</feature>
<evidence type="ECO:0000313" key="7">
    <source>
        <dbReference type="EMBL" id="EEC56421.1"/>
    </source>
</evidence>
<dbReference type="GO" id="GO:0050071">
    <property type="term" value="F:phosphatidylglycerol lysyltransferase activity"/>
    <property type="evidence" value="ECO:0007669"/>
    <property type="project" value="UniProtKB-EC"/>
</dbReference>
<evidence type="ECO:0000256" key="4">
    <source>
        <dbReference type="ARBA" id="ARBA00022989"/>
    </source>
</evidence>
<feature type="transmembrane region" description="Helical" evidence="6">
    <location>
        <begin position="258"/>
        <end position="279"/>
    </location>
</feature>
<dbReference type="PANTHER" id="PTHR39087">
    <property type="entry name" value="UPF0104 MEMBRANE PROTEIN MJ1595"/>
    <property type="match status" value="1"/>
</dbReference>